<name>A0ABR8H9L0_NOSPU</name>
<evidence type="ECO:0000313" key="2">
    <source>
        <dbReference type="Proteomes" id="UP000606396"/>
    </source>
</evidence>
<accession>A0ABR8H9L0</accession>
<protein>
    <submittedName>
        <fullName evidence="1">Uncharacterized protein</fullName>
    </submittedName>
</protein>
<evidence type="ECO:0000313" key="1">
    <source>
        <dbReference type="EMBL" id="MBD2611937.1"/>
    </source>
</evidence>
<gene>
    <name evidence="1" type="ORF">H6G94_11725</name>
</gene>
<dbReference type="RefSeq" id="WP_185564318.1">
    <property type="nucleotide sequence ID" value="NZ_JACJTC010000008.1"/>
</dbReference>
<reference evidence="1 2" key="1">
    <citation type="journal article" date="2020" name="ISME J.">
        <title>Comparative genomics reveals insights into cyanobacterial evolution and habitat adaptation.</title>
        <authorList>
            <person name="Chen M.Y."/>
            <person name="Teng W.K."/>
            <person name="Zhao L."/>
            <person name="Hu C.X."/>
            <person name="Zhou Y.K."/>
            <person name="Han B.P."/>
            <person name="Song L.R."/>
            <person name="Shu W.S."/>
        </authorList>
    </citation>
    <scope>NUCLEOTIDE SEQUENCE [LARGE SCALE GENOMIC DNA]</scope>
    <source>
        <strain evidence="1 2">FACHB-252</strain>
    </source>
</reference>
<dbReference type="Proteomes" id="UP000606396">
    <property type="component" value="Unassembled WGS sequence"/>
</dbReference>
<organism evidence="1 2">
    <name type="scientific">Nostoc punctiforme FACHB-252</name>
    <dbReference type="NCBI Taxonomy" id="1357509"/>
    <lineage>
        <taxon>Bacteria</taxon>
        <taxon>Bacillati</taxon>
        <taxon>Cyanobacteriota</taxon>
        <taxon>Cyanophyceae</taxon>
        <taxon>Nostocales</taxon>
        <taxon>Nostocaceae</taxon>
        <taxon>Nostoc</taxon>
    </lineage>
</organism>
<keyword evidence="2" id="KW-1185">Reference proteome</keyword>
<proteinExistence type="predicted"/>
<dbReference type="EMBL" id="JACJTC010000008">
    <property type="protein sequence ID" value="MBD2611937.1"/>
    <property type="molecule type" value="Genomic_DNA"/>
</dbReference>
<sequence length="62" mass="6629">MATIKINNLSPVGSELFQDSESFLNELTDTELATRGGLLSITLPLTPTLSWTLTYTVTAVAA</sequence>
<comment type="caution">
    <text evidence="1">The sequence shown here is derived from an EMBL/GenBank/DDBJ whole genome shotgun (WGS) entry which is preliminary data.</text>
</comment>